<sequence length="162" mass="19392">MWDHFKNPGQCATAFNLGRDIYEVIKDSDKEPKPYDFTFFKKGLNKYCHEDFHCTKYKMFEMERKFVYQDHSFICDPCWRKMANIYGDYMKEHKLKKSVKKEYLGISSRLKELYLPHCTYYKRGLGEILKARDSKLNNANPAFSVLSHRMNKFHSLAILKSF</sequence>
<accession>A0A8H3QXS9</accession>
<dbReference type="EMBL" id="BLAL01000228">
    <property type="protein sequence ID" value="GES93304.1"/>
    <property type="molecule type" value="Genomic_DNA"/>
</dbReference>
<dbReference type="AlphaFoldDB" id="A0A8H3QXS9"/>
<reference evidence="1" key="1">
    <citation type="submission" date="2019-10" db="EMBL/GenBank/DDBJ databases">
        <title>Conservation and host-specific expression of non-tandemly repeated heterogenous ribosome RNA gene in arbuscular mycorrhizal fungi.</title>
        <authorList>
            <person name="Maeda T."/>
            <person name="Kobayashi Y."/>
            <person name="Nakagawa T."/>
            <person name="Ezawa T."/>
            <person name="Yamaguchi K."/>
            <person name="Bino T."/>
            <person name="Nishimoto Y."/>
            <person name="Shigenobu S."/>
            <person name="Kawaguchi M."/>
        </authorList>
    </citation>
    <scope>NUCLEOTIDE SEQUENCE</scope>
    <source>
        <strain evidence="1">HR1</strain>
    </source>
</reference>
<dbReference type="Proteomes" id="UP000615446">
    <property type="component" value="Unassembled WGS sequence"/>
</dbReference>
<comment type="caution">
    <text evidence="1">The sequence shown here is derived from an EMBL/GenBank/DDBJ whole genome shotgun (WGS) entry which is preliminary data.</text>
</comment>
<protein>
    <submittedName>
        <fullName evidence="1">Uncharacterized protein</fullName>
    </submittedName>
</protein>
<evidence type="ECO:0000313" key="1">
    <source>
        <dbReference type="EMBL" id="GES93304.1"/>
    </source>
</evidence>
<proteinExistence type="predicted"/>
<gene>
    <name evidence="1" type="ORF">RCL2_002005000</name>
</gene>
<organism evidence="1 2">
    <name type="scientific">Rhizophagus clarus</name>
    <dbReference type="NCBI Taxonomy" id="94130"/>
    <lineage>
        <taxon>Eukaryota</taxon>
        <taxon>Fungi</taxon>
        <taxon>Fungi incertae sedis</taxon>
        <taxon>Mucoromycota</taxon>
        <taxon>Glomeromycotina</taxon>
        <taxon>Glomeromycetes</taxon>
        <taxon>Glomerales</taxon>
        <taxon>Glomeraceae</taxon>
        <taxon>Rhizophagus</taxon>
    </lineage>
</organism>
<name>A0A8H3QXS9_9GLOM</name>
<evidence type="ECO:0000313" key="2">
    <source>
        <dbReference type="Proteomes" id="UP000615446"/>
    </source>
</evidence>
<dbReference type="OrthoDB" id="2335347at2759"/>